<evidence type="ECO:0000256" key="5">
    <source>
        <dbReference type="ARBA" id="ARBA00022801"/>
    </source>
</evidence>
<evidence type="ECO:0000313" key="7">
    <source>
        <dbReference type="EMBL" id="SEI19609.1"/>
    </source>
</evidence>
<name>A0A1H8VTT9_9HYPH</name>
<dbReference type="GO" id="GO:0043171">
    <property type="term" value="P:peptide catabolic process"/>
    <property type="evidence" value="ECO:0007669"/>
    <property type="project" value="UniProtKB-UniRule"/>
</dbReference>
<dbReference type="AlphaFoldDB" id="A0A1H8VTT9"/>
<evidence type="ECO:0000256" key="2">
    <source>
        <dbReference type="ARBA" id="ARBA00022438"/>
    </source>
</evidence>
<keyword evidence="10" id="KW-1185">Reference proteome</keyword>
<evidence type="ECO:0000313" key="9">
    <source>
        <dbReference type="Proteomes" id="UP000183063"/>
    </source>
</evidence>
<feature type="signal peptide" evidence="6">
    <location>
        <begin position="1"/>
        <end position="25"/>
    </location>
</feature>
<evidence type="ECO:0000313" key="10">
    <source>
        <dbReference type="Proteomes" id="UP000198939"/>
    </source>
</evidence>
<dbReference type="STRING" id="501024.RTCCBAU85039_6202"/>
<comment type="function">
    <text evidence="6">Catalyzes the removal of dipeptides from the N-terminus of oligopeptides.</text>
</comment>
<evidence type="ECO:0000256" key="4">
    <source>
        <dbReference type="ARBA" id="ARBA00022729"/>
    </source>
</evidence>
<dbReference type="InterPro" id="IPR009003">
    <property type="entry name" value="Peptidase_S1_PA"/>
</dbReference>
<evidence type="ECO:0000256" key="6">
    <source>
        <dbReference type="RuleBase" id="RU366067"/>
    </source>
</evidence>
<dbReference type="SUPFAM" id="SSF50494">
    <property type="entry name" value="Trypsin-like serine proteases"/>
    <property type="match status" value="1"/>
</dbReference>
<gene>
    <name evidence="7" type="ORF">RTCCBAU85039_6202</name>
    <name evidence="8" type="ORF">SAMN05216228_104716</name>
</gene>
<dbReference type="EC" id="3.4.14.-" evidence="6"/>
<dbReference type="GO" id="GO:0008239">
    <property type="term" value="F:dipeptidyl-peptidase activity"/>
    <property type="evidence" value="ECO:0007669"/>
    <property type="project" value="UniProtKB-UniRule"/>
</dbReference>
<organism evidence="7 9">
    <name type="scientific">Rhizobium tibeticum</name>
    <dbReference type="NCBI Taxonomy" id="501024"/>
    <lineage>
        <taxon>Bacteria</taxon>
        <taxon>Pseudomonadati</taxon>
        <taxon>Pseudomonadota</taxon>
        <taxon>Alphaproteobacteria</taxon>
        <taxon>Hyphomicrobiales</taxon>
        <taxon>Rhizobiaceae</taxon>
        <taxon>Rhizobium/Agrobacterium group</taxon>
        <taxon>Rhizobium</taxon>
    </lineage>
</organism>
<dbReference type="Pfam" id="PF10459">
    <property type="entry name" value="Peptidase_S46"/>
    <property type="match status" value="1"/>
</dbReference>
<reference evidence="9" key="2">
    <citation type="submission" date="2016-10" db="EMBL/GenBank/DDBJ databases">
        <authorList>
            <person name="Wibberg D."/>
        </authorList>
    </citation>
    <scope>NUCLEOTIDE SEQUENCE [LARGE SCALE GENOMIC DNA]</scope>
</reference>
<accession>A0A1H8VTT9</accession>
<dbReference type="GO" id="GO:0070009">
    <property type="term" value="F:serine-type aminopeptidase activity"/>
    <property type="evidence" value="ECO:0007669"/>
    <property type="project" value="UniProtKB-UniRule"/>
</dbReference>
<dbReference type="EMBL" id="FOCV01000047">
    <property type="protein sequence ID" value="SEP18816.1"/>
    <property type="molecule type" value="Genomic_DNA"/>
</dbReference>
<comment type="similarity">
    <text evidence="1 6">Belongs to the peptidase S46 family.</text>
</comment>
<dbReference type="Proteomes" id="UP000183063">
    <property type="component" value="Unassembled WGS sequence"/>
</dbReference>
<proteinExistence type="inferred from homology"/>
<reference evidence="8 10" key="1">
    <citation type="submission" date="2016-10" db="EMBL/GenBank/DDBJ databases">
        <authorList>
            <person name="Varghese N."/>
            <person name="Submissions S."/>
        </authorList>
    </citation>
    <scope>NUCLEOTIDE SEQUENCE [LARGE SCALE GENOMIC DNA]</scope>
    <source>
        <strain evidence="8 10">CGMCC 1.7071</strain>
    </source>
</reference>
<dbReference type="PANTHER" id="PTHR38469">
    <property type="entry name" value="PERIPLASMIC PEPTIDASE SUBFAMILY S1B"/>
    <property type="match status" value="1"/>
</dbReference>
<sequence>MNSSMKYLAQASAAALLSTAAAASANEGMWMPGQTAELGAAMRADGLQIDPAQLSRLDAYPLSAIVSLGGCSASFVSPQGLVATNHHCVLGSIQYNSTESQDYLTNGFLAKSLGEELPAAPGSRIYVIEDMRDVTADMLKGVSDKLNGFARYERLEANRKALIAACEEQPNRRCGVGFYYGGASYYLEQKLEIEDVRLVYAPALGIGNFGGETDNWMWPRHTGDFGFYRAYVAPDGSSRPYARDNVPYRPKSWLRIASEGVQEGDFVMVAGFPGATYRFLTAGEMEFNFAHYEPLQQRLLSNYASQITQATAGNRDAQIGYAPLLQGVENYEKKLAGDLAGVDAIGLNARKATEEKAYRDWVADDPARQARYGAAIRELDAMVAENSQVSLEGLRQGLLDRAQMLSSTRTLYRWAKEHEKPDDDRERGFQDRDRNAIADRLKQLERRYLSDVDRKLFEAALEEYRRLDAKDRDTAFETALEQIGLDRLYGDTKLDDTATRLGWLDKPATAFEASDDPFIRLAVALYPGDIAAERAAKDRVGRTQAARATYMRGLLAYRQAIGRPMYPDANGSLRLTWGKVAGQTRDGQSWTPFTTAGGLLAKHTGKGEFDAPVAAIAAIRAKDYGPYVAPALGTLPVDFISTVDITNGNSGSATLNGRGEFVGLAFDGVLEGVISDWAAPIADRTRSIHVDSRFMLWTMDKIDDAGRLLKEMGVRPASRSGADRNVGK</sequence>
<evidence type="ECO:0000313" key="8">
    <source>
        <dbReference type="EMBL" id="SEP18816.1"/>
    </source>
</evidence>
<dbReference type="PANTHER" id="PTHR38469:SF1">
    <property type="entry name" value="PERIPLASMIC PEPTIDASE SUBFAMILY S1B"/>
    <property type="match status" value="1"/>
</dbReference>
<reference evidence="7" key="3">
    <citation type="submission" date="2016-10" db="EMBL/GenBank/DDBJ databases">
        <authorList>
            <person name="de Groot N.N."/>
        </authorList>
    </citation>
    <scope>NUCLEOTIDE SEQUENCE [LARGE SCALE GENOMIC DNA]</scope>
    <source>
        <strain evidence="7">CCBAU85039</strain>
    </source>
</reference>
<evidence type="ECO:0000256" key="1">
    <source>
        <dbReference type="ARBA" id="ARBA00010491"/>
    </source>
</evidence>
<protein>
    <recommendedName>
        <fullName evidence="6">Dipeptidyl-peptidase</fullName>
        <ecNumber evidence="6">3.4.14.-</ecNumber>
    </recommendedName>
</protein>
<feature type="chain" id="PRO_5023079910" description="Dipeptidyl-peptidase" evidence="6">
    <location>
        <begin position="26"/>
        <end position="728"/>
    </location>
</feature>
<keyword evidence="4 6" id="KW-0732">Signal</keyword>
<dbReference type="EMBL" id="FNXB01000059">
    <property type="protein sequence ID" value="SEI19609.1"/>
    <property type="molecule type" value="Genomic_DNA"/>
</dbReference>
<dbReference type="Proteomes" id="UP000198939">
    <property type="component" value="Unassembled WGS sequence"/>
</dbReference>
<keyword evidence="5 6" id="KW-0378">Hydrolase</keyword>
<keyword evidence="3 6" id="KW-0645">Protease</keyword>
<keyword evidence="2 6" id="KW-0031">Aminopeptidase</keyword>
<dbReference type="GO" id="GO:0006508">
    <property type="term" value="P:proteolysis"/>
    <property type="evidence" value="ECO:0007669"/>
    <property type="project" value="UniProtKB-KW"/>
</dbReference>
<dbReference type="InterPro" id="IPR019500">
    <property type="entry name" value="Pep_S46"/>
</dbReference>
<keyword evidence="6" id="KW-0720">Serine protease</keyword>
<evidence type="ECO:0000256" key="3">
    <source>
        <dbReference type="ARBA" id="ARBA00022670"/>
    </source>
</evidence>